<reference evidence="2 3" key="1">
    <citation type="journal article" date="2021" name="BMC Genomics">
        <title>Datura genome reveals duplications of psychoactive alkaloid biosynthetic genes and high mutation rate following tissue culture.</title>
        <authorList>
            <person name="Rajewski A."/>
            <person name="Carter-House D."/>
            <person name="Stajich J."/>
            <person name="Litt A."/>
        </authorList>
    </citation>
    <scope>NUCLEOTIDE SEQUENCE [LARGE SCALE GENOMIC DNA]</scope>
    <source>
        <strain evidence="2">AR-01</strain>
    </source>
</reference>
<name>A0ABS8VQN6_DATST</name>
<keyword evidence="3" id="KW-1185">Reference proteome</keyword>
<evidence type="ECO:0000313" key="2">
    <source>
        <dbReference type="EMBL" id="MCE0482595.1"/>
    </source>
</evidence>
<feature type="compositionally biased region" description="Polar residues" evidence="1">
    <location>
        <begin position="7"/>
        <end position="18"/>
    </location>
</feature>
<organism evidence="2 3">
    <name type="scientific">Datura stramonium</name>
    <name type="common">Jimsonweed</name>
    <name type="synonym">Common thornapple</name>
    <dbReference type="NCBI Taxonomy" id="4076"/>
    <lineage>
        <taxon>Eukaryota</taxon>
        <taxon>Viridiplantae</taxon>
        <taxon>Streptophyta</taxon>
        <taxon>Embryophyta</taxon>
        <taxon>Tracheophyta</taxon>
        <taxon>Spermatophyta</taxon>
        <taxon>Magnoliopsida</taxon>
        <taxon>eudicotyledons</taxon>
        <taxon>Gunneridae</taxon>
        <taxon>Pentapetalae</taxon>
        <taxon>asterids</taxon>
        <taxon>lamiids</taxon>
        <taxon>Solanales</taxon>
        <taxon>Solanaceae</taxon>
        <taxon>Solanoideae</taxon>
        <taxon>Datureae</taxon>
        <taxon>Datura</taxon>
    </lineage>
</organism>
<feature type="region of interest" description="Disordered" evidence="1">
    <location>
        <begin position="1"/>
        <end position="38"/>
    </location>
</feature>
<protein>
    <submittedName>
        <fullName evidence="2">Uncharacterized protein</fullName>
    </submittedName>
</protein>
<gene>
    <name evidence="2" type="ORF">HAX54_041505</name>
</gene>
<accession>A0ABS8VQN6</accession>
<feature type="compositionally biased region" description="Basic and acidic residues" evidence="1">
    <location>
        <begin position="23"/>
        <end position="35"/>
    </location>
</feature>
<dbReference type="EMBL" id="JACEIK010005996">
    <property type="protein sequence ID" value="MCE0482595.1"/>
    <property type="molecule type" value="Genomic_DNA"/>
</dbReference>
<evidence type="ECO:0000256" key="1">
    <source>
        <dbReference type="SAM" id="MobiDB-lite"/>
    </source>
</evidence>
<comment type="caution">
    <text evidence="2">The sequence shown here is derived from an EMBL/GenBank/DDBJ whole genome shotgun (WGS) entry which is preliminary data.</text>
</comment>
<dbReference type="Proteomes" id="UP000823775">
    <property type="component" value="Unassembled WGS sequence"/>
</dbReference>
<sequence length="81" mass="8853">MRAFTDHVSTSCGSSETIVPTEANKEPHETEKSKDANAMTIVEDETDQSIHAEQDGANLQPMQVHKAEPVTMQPQESLEAS</sequence>
<evidence type="ECO:0000313" key="3">
    <source>
        <dbReference type="Proteomes" id="UP000823775"/>
    </source>
</evidence>
<proteinExistence type="predicted"/>